<sequence length="274" mass="30265">MIKTILITGASRGFGKIWAEAFLKRGDNVIATSRNIDHLQELADKYGDAVLTLQLDVTSKADCINAVEKATQHFGKIDVVINNAGYCVFGTIEENSEKEARDLFEANVFGTLWMTQAILPVFRKQGKGHIIQLSSVLGINSLPTMGLYSATKFAVEGLSEALQAEVKDLGIHVTMLEPNSFKTDFFGSSAIESTPIDAYEKVTSDFKNGEGVKPENIGDPIATIEAIFKVVDSENPPLRLFLGKLAYPWTQYTYGEKLKLWEEWKDVSTKSHGH</sequence>
<evidence type="ECO:0000256" key="3">
    <source>
        <dbReference type="RuleBase" id="RU000363"/>
    </source>
</evidence>
<gene>
    <name evidence="4" type="ORF">C8N28_0563</name>
</gene>
<dbReference type="PRINTS" id="PR00080">
    <property type="entry name" value="SDRFAMILY"/>
</dbReference>
<dbReference type="NCBIfam" id="NF006114">
    <property type="entry name" value="PRK08263.1"/>
    <property type="match status" value="1"/>
</dbReference>
<keyword evidence="5" id="KW-1185">Reference proteome</keyword>
<dbReference type="CDD" id="cd05374">
    <property type="entry name" value="17beta-HSD-like_SDR_c"/>
    <property type="match status" value="1"/>
</dbReference>
<dbReference type="PANTHER" id="PTHR43976:SF16">
    <property type="entry name" value="SHORT-CHAIN DEHYDROGENASE_REDUCTASE FAMILY PROTEIN"/>
    <property type="match status" value="1"/>
</dbReference>
<evidence type="ECO:0000256" key="1">
    <source>
        <dbReference type="ARBA" id="ARBA00006484"/>
    </source>
</evidence>
<comment type="similarity">
    <text evidence="1 3">Belongs to the short-chain dehydrogenases/reductases (SDR) family.</text>
</comment>
<evidence type="ECO:0000313" key="5">
    <source>
        <dbReference type="Proteomes" id="UP000294616"/>
    </source>
</evidence>
<dbReference type="OrthoDB" id="1235794at2"/>
<dbReference type="InterPro" id="IPR020904">
    <property type="entry name" value="Sc_DH/Rdtase_CS"/>
</dbReference>
<comment type="caution">
    <text evidence="4">The sequence shown here is derived from an EMBL/GenBank/DDBJ whole genome shotgun (WGS) entry which is preliminary data.</text>
</comment>
<dbReference type="Gene3D" id="3.40.50.720">
    <property type="entry name" value="NAD(P)-binding Rossmann-like Domain"/>
    <property type="match status" value="1"/>
</dbReference>
<reference evidence="4 5" key="1">
    <citation type="submission" date="2019-03" db="EMBL/GenBank/DDBJ databases">
        <title>Genomic Encyclopedia of Archaeal and Bacterial Type Strains, Phase II (KMG-II): from individual species to whole genera.</title>
        <authorList>
            <person name="Goeker M."/>
        </authorList>
    </citation>
    <scope>NUCLEOTIDE SEQUENCE [LARGE SCALE GENOMIC DNA]</scope>
    <source>
        <strain evidence="4 5">DSM 22554</strain>
    </source>
</reference>
<name>A0A4V2PYA5_9SPHI</name>
<dbReference type="InterPro" id="IPR002347">
    <property type="entry name" value="SDR_fam"/>
</dbReference>
<dbReference type="GO" id="GO:0016491">
    <property type="term" value="F:oxidoreductase activity"/>
    <property type="evidence" value="ECO:0007669"/>
    <property type="project" value="UniProtKB-KW"/>
</dbReference>
<evidence type="ECO:0000256" key="2">
    <source>
        <dbReference type="ARBA" id="ARBA00023002"/>
    </source>
</evidence>
<dbReference type="PROSITE" id="PS00061">
    <property type="entry name" value="ADH_SHORT"/>
    <property type="match status" value="1"/>
</dbReference>
<dbReference type="Proteomes" id="UP000294616">
    <property type="component" value="Unassembled WGS sequence"/>
</dbReference>
<evidence type="ECO:0000313" key="4">
    <source>
        <dbReference type="EMBL" id="TCK85261.1"/>
    </source>
</evidence>
<dbReference type="InterPro" id="IPR051911">
    <property type="entry name" value="SDR_oxidoreductase"/>
</dbReference>
<dbReference type="PRINTS" id="PR00081">
    <property type="entry name" value="GDHRDH"/>
</dbReference>
<protein>
    <submittedName>
        <fullName evidence="4">NADP-dependent 3-hydroxy acid dehydrogenase YdfG</fullName>
    </submittedName>
</protein>
<proteinExistence type="inferred from homology"/>
<dbReference type="InterPro" id="IPR036291">
    <property type="entry name" value="NAD(P)-bd_dom_sf"/>
</dbReference>
<dbReference type="RefSeq" id="WP_132221322.1">
    <property type="nucleotide sequence ID" value="NZ_SMGO01000001.1"/>
</dbReference>
<accession>A0A4V2PYA5</accession>
<dbReference type="SUPFAM" id="SSF51735">
    <property type="entry name" value="NAD(P)-binding Rossmann-fold domains"/>
    <property type="match status" value="1"/>
</dbReference>
<keyword evidence="2" id="KW-0560">Oxidoreductase</keyword>
<dbReference type="PANTHER" id="PTHR43976">
    <property type="entry name" value="SHORT CHAIN DEHYDROGENASE"/>
    <property type="match status" value="1"/>
</dbReference>
<dbReference type="Pfam" id="PF00106">
    <property type="entry name" value="adh_short"/>
    <property type="match status" value="1"/>
</dbReference>
<organism evidence="4 5">
    <name type="scientific">Albibacterium bauzanense</name>
    <dbReference type="NCBI Taxonomy" id="653929"/>
    <lineage>
        <taxon>Bacteria</taxon>
        <taxon>Pseudomonadati</taxon>
        <taxon>Bacteroidota</taxon>
        <taxon>Sphingobacteriia</taxon>
        <taxon>Sphingobacteriales</taxon>
        <taxon>Sphingobacteriaceae</taxon>
        <taxon>Albibacterium</taxon>
    </lineage>
</organism>
<dbReference type="EMBL" id="SMGO01000001">
    <property type="protein sequence ID" value="TCK85261.1"/>
    <property type="molecule type" value="Genomic_DNA"/>
</dbReference>
<dbReference type="AlphaFoldDB" id="A0A4V2PYA5"/>